<keyword evidence="4" id="KW-0337">GPI-anchor biosynthesis</keyword>
<organism evidence="12 13">
    <name type="scientific">Castilleja foliolosa</name>
    <dbReference type="NCBI Taxonomy" id="1961234"/>
    <lineage>
        <taxon>Eukaryota</taxon>
        <taxon>Viridiplantae</taxon>
        <taxon>Streptophyta</taxon>
        <taxon>Embryophyta</taxon>
        <taxon>Tracheophyta</taxon>
        <taxon>Spermatophyta</taxon>
        <taxon>Magnoliopsida</taxon>
        <taxon>eudicotyledons</taxon>
        <taxon>Gunneridae</taxon>
        <taxon>Pentapetalae</taxon>
        <taxon>asterids</taxon>
        <taxon>lamiids</taxon>
        <taxon>Lamiales</taxon>
        <taxon>Orobanchaceae</taxon>
        <taxon>Pedicularideae</taxon>
        <taxon>Castillejinae</taxon>
        <taxon>Castilleja</taxon>
    </lineage>
</organism>
<evidence type="ECO:0000256" key="6">
    <source>
        <dbReference type="ARBA" id="ARBA00022824"/>
    </source>
</evidence>
<evidence type="ECO:0000256" key="4">
    <source>
        <dbReference type="ARBA" id="ARBA00022502"/>
    </source>
</evidence>
<evidence type="ECO:0000256" key="5">
    <source>
        <dbReference type="ARBA" id="ARBA00022692"/>
    </source>
</evidence>
<dbReference type="GO" id="GO:0006506">
    <property type="term" value="P:GPI anchor biosynthetic process"/>
    <property type="evidence" value="ECO:0007669"/>
    <property type="project" value="UniProtKB-KW"/>
</dbReference>
<dbReference type="InterPro" id="IPR040039">
    <property type="entry name" value="PIGX"/>
</dbReference>
<comment type="similarity">
    <text evidence="3">Belongs to the PIGX family.</text>
</comment>
<dbReference type="SMART" id="SM00780">
    <property type="entry name" value="PIG-X"/>
    <property type="match status" value="1"/>
</dbReference>
<evidence type="ECO:0000256" key="10">
    <source>
        <dbReference type="SAM" id="Phobius"/>
    </source>
</evidence>
<dbReference type="PANTHER" id="PTHR28650:SF1">
    <property type="entry name" value="PHOSPHATIDYLINOSITOL-GLYCAN BIOSYNTHESIS CLASS X PROTEIN"/>
    <property type="match status" value="1"/>
</dbReference>
<evidence type="ECO:0000256" key="8">
    <source>
        <dbReference type="ARBA" id="ARBA00023136"/>
    </source>
</evidence>
<keyword evidence="7 10" id="KW-1133">Transmembrane helix</keyword>
<keyword evidence="6" id="KW-0256">Endoplasmic reticulum</keyword>
<accession>A0ABD3DTH1</accession>
<dbReference type="GO" id="GO:0005789">
    <property type="term" value="C:endoplasmic reticulum membrane"/>
    <property type="evidence" value="ECO:0007669"/>
    <property type="project" value="UniProtKB-SubCell"/>
</dbReference>
<dbReference type="AlphaFoldDB" id="A0ABD3DTH1"/>
<dbReference type="Pfam" id="PF08320">
    <property type="entry name" value="PIG-X"/>
    <property type="match status" value="1"/>
</dbReference>
<dbReference type="InterPro" id="IPR013233">
    <property type="entry name" value="PIG-X/PBN1"/>
</dbReference>
<evidence type="ECO:0008006" key="14">
    <source>
        <dbReference type="Google" id="ProtNLM"/>
    </source>
</evidence>
<keyword evidence="5 10" id="KW-0812">Transmembrane</keyword>
<feature type="transmembrane region" description="Helical" evidence="10">
    <location>
        <begin position="257"/>
        <end position="280"/>
    </location>
</feature>
<dbReference type="EMBL" id="JAVIJP010000013">
    <property type="protein sequence ID" value="KAL3645555.1"/>
    <property type="molecule type" value="Genomic_DNA"/>
</dbReference>
<dbReference type="PANTHER" id="PTHR28650">
    <property type="entry name" value="PHOSPHATIDYLINOSITOL-GLYCAN BIOSYNTHESIS CLASS X PROTEIN"/>
    <property type="match status" value="1"/>
</dbReference>
<evidence type="ECO:0000256" key="7">
    <source>
        <dbReference type="ARBA" id="ARBA00022989"/>
    </source>
</evidence>
<keyword evidence="11" id="KW-0732">Signal</keyword>
<dbReference type="Proteomes" id="UP001632038">
    <property type="component" value="Unassembled WGS sequence"/>
</dbReference>
<keyword evidence="8 10" id="KW-0472">Membrane</keyword>
<evidence type="ECO:0000256" key="11">
    <source>
        <dbReference type="SAM" id="SignalP"/>
    </source>
</evidence>
<feature type="signal peptide" evidence="11">
    <location>
        <begin position="1"/>
        <end position="25"/>
    </location>
</feature>
<evidence type="ECO:0000256" key="2">
    <source>
        <dbReference type="ARBA" id="ARBA00004687"/>
    </source>
</evidence>
<comment type="pathway">
    <text evidence="2">Glycolipid biosynthesis; glycosylphosphatidylinositol-anchor biosynthesis.</text>
</comment>
<evidence type="ECO:0000256" key="3">
    <source>
        <dbReference type="ARBA" id="ARBA00010345"/>
    </source>
</evidence>
<evidence type="ECO:0000256" key="9">
    <source>
        <dbReference type="ARBA" id="ARBA00023180"/>
    </source>
</evidence>
<feature type="chain" id="PRO_5044785215" description="Phosphatidylinositol-glycan biosynthesis class X protein" evidence="11">
    <location>
        <begin position="26"/>
        <end position="289"/>
    </location>
</feature>
<reference evidence="13" key="1">
    <citation type="journal article" date="2024" name="IScience">
        <title>Strigolactones Initiate the Formation of Haustorium-like Structures in Castilleja.</title>
        <authorList>
            <person name="Buerger M."/>
            <person name="Peterson D."/>
            <person name="Chory J."/>
        </authorList>
    </citation>
    <scope>NUCLEOTIDE SEQUENCE [LARGE SCALE GENOMIC DNA]</scope>
</reference>
<gene>
    <name evidence="12" type="ORF">CASFOL_010735</name>
</gene>
<sequence length="289" mass="32279">MEGQTISMIQFTVIFLLSIGSSSYGHTIYTGKYITKNYFDKYDKFTEQEFDNFVANEIPHGLSEIVTDKNNVGPTLSGLRRDVTGEGSHRRLYSSIRFKLQRKLQTEFTAHSCEVIIVERLPNGVFADPFELHHLVERGVFSDAAVFGDTNLELPSFRSNQSVVEIHMSLASELLSRNEDDVEVDIDLPLHARYPPLGHGFSRVEFGQPDIFICCCLDGNVLNKSCLFMPIDHIAPDNKARAVTWDIPCGNKEHAGVVYAVTFGFASVAAMLIVLTSICYSGSNRLKLS</sequence>
<evidence type="ECO:0000313" key="12">
    <source>
        <dbReference type="EMBL" id="KAL3645555.1"/>
    </source>
</evidence>
<proteinExistence type="inferred from homology"/>
<comment type="caution">
    <text evidence="12">The sequence shown here is derived from an EMBL/GenBank/DDBJ whole genome shotgun (WGS) entry which is preliminary data.</text>
</comment>
<protein>
    <recommendedName>
        <fullName evidence="14">Phosphatidylinositol-glycan biosynthesis class X protein</fullName>
    </recommendedName>
</protein>
<evidence type="ECO:0000313" key="13">
    <source>
        <dbReference type="Proteomes" id="UP001632038"/>
    </source>
</evidence>
<evidence type="ECO:0000256" key="1">
    <source>
        <dbReference type="ARBA" id="ARBA00004389"/>
    </source>
</evidence>
<keyword evidence="9" id="KW-0325">Glycoprotein</keyword>
<comment type="subcellular location">
    <subcellularLocation>
        <location evidence="1">Endoplasmic reticulum membrane</location>
        <topology evidence="1">Single-pass membrane protein</topology>
    </subcellularLocation>
</comment>
<keyword evidence="13" id="KW-1185">Reference proteome</keyword>
<name>A0ABD3DTH1_9LAMI</name>